<accession>A0A6J5N812</accession>
<proteinExistence type="predicted"/>
<gene>
    <name evidence="1" type="ORF">UFOVP648_19</name>
</gene>
<sequence>MSCLIDNGLTRDCEYFLAGISTVYVANYADIVYGIDAANTVTGITTGTSAFFVFDVNPESASAASEMQVANGRRYFQQTITFSNDSSSAAAIAVLEKLGLAKTTVIVVMKNGDSLVFGNDGGLETTVLSFNTGAAAGDQAGFTVTLLGVGKRLELFLDSAVAVPLTP</sequence>
<name>A0A6J5N812_9CAUD</name>
<reference evidence="1" key="1">
    <citation type="submission" date="2020-04" db="EMBL/GenBank/DDBJ databases">
        <authorList>
            <person name="Chiriac C."/>
            <person name="Salcher M."/>
            <person name="Ghai R."/>
            <person name="Kavagutti S V."/>
        </authorList>
    </citation>
    <scope>NUCLEOTIDE SEQUENCE</scope>
</reference>
<organism evidence="1">
    <name type="scientific">uncultured Caudovirales phage</name>
    <dbReference type="NCBI Taxonomy" id="2100421"/>
    <lineage>
        <taxon>Viruses</taxon>
        <taxon>Duplodnaviria</taxon>
        <taxon>Heunggongvirae</taxon>
        <taxon>Uroviricota</taxon>
        <taxon>Caudoviricetes</taxon>
        <taxon>Peduoviridae</taxon>
        <taxon>Maltschvirus</taxon>
        <taxon>Maltschvirus maltsch</taxon>
    </lineage>
</organism>
<evidence type="ECO:0000313" key="1">
    <source>
        <dbReference type="EMBL" id="CAB4154612.1"/>
    </source>
</evidence>
<dbReference type="EMBL" id="LR796618">
    <property type="protein sequence ID" value="CAB4154612.1"/>
    <property type="molecule type" value="Genomic_DNA"/>
</dbReference>
<protein>
    <submittedName>
        <fullName evidence="1">Uncharacterized protein</fullName>
    </submittedName>
</protein>